<gene>
    <name evidence="2" type="ORF">B1R32_106156</name>
</gene>
<evidence type="ECO:0000313" key="3">
    <source>
        <dbReference type="Proteomes" id="UP000237684"/>
    </source>
</evidence>
<comment type="caution">
    <text evidence="2">The sequence shown here is derived from an EMBL/GenBank/DDBJ whole genome shotgun (WGS) entry which is preliminary data.</text>
</comment>
<feature type="compositionally biased region" description="Polar residues" evidence="1">
    <location>
        <begin position="104"/>
        <end position="116"/>
    </location>
</feature>
<feature type="compositionally biased region" description="Low complexity" evidence="1">
    <location>
        <begin position="41"/>
        <end position="58"/>
    </location>
</feature>
<accession>A0A2S8SU49</accession>
<sequence length="245" mass="26031">MIKTVAFAPPRAANSRSIAKTSGAKPELKPVLATSAPRPTSDASASGSSLSSGSSAAKPRAKKPSAKTGAQTSLDLFSEASDEPSVASFVAQSEVEKPRVVVKTTKNQAKSESQAEVETEAKPELKAKAEVKAKTEVKAKKVRVPKDLAAQYGEKISDRPASLSIEPESPKKRLTKVERQARRDLIKPSEGLMERLARANQISLRKPPSEPRGKGWKFACGRCGAISYFQTPGGLCTCGTIAVKE</sequence>
<dbReference type="AlphaFoldDB" id="A0A2S8SU49"/>
<feature type="compositionally biased region" description="Basic and acidic residues" evidence="1">
    <location>
        <begin position="168"/>
        <end position="190"/>
    </location>
</feature>
<dbReference type="Proteomes" id="UP000237684">
    <property type="component" value="Unassembled WGS sequence"/>
</dbReference>
<evidence type="ECO:0000256" key="1">
    <source>
        <dbReference type="SAM" id="MobiDB-lite"/>
    </source>
</evidence>
<evidence type="ECO:0000313" key="2">
    <source>
        <dbReference type="EMBL" id="PQV64310.1"/>
    </source>
</evidence>
<dbReference type="EMBL" id="NIGF01000006">
    <property type="protein sequence ID" value="PQV64310.1"/>
    <property type="molecule type" value="Genomic_DNA"/>
</dbReference>
<dbReference type="InParanoid" id="A0A2S8SU49"/>
<feature type="region of interest" description="Disordered" evidence="1">
    <location>
        <begin position="153"/>
        <end position="190"/>
    </location>
</feature>
<reference evidence="2 3" key="1">
    <citation type="journal article" date="2018" name="Syst. Appl. Microbiol.">
        <title>Abditibacterium utsteinense sp. nov., the first cultivated member of candidate phylum FBP, isolated from ice-free Antarctic soil samples.</title>
        <authorList>
            <person name="Tahon G."/>
            <person name="Tytgat B."/>
            <person name="Lebbe L."/>
            <person name="Carlier A."/>
            <person name="Willems A."/>
        </authorList>
    </citation>
    <scope>NUCLEOTIDE SEQUENCE [LARGE SCALE GENOMIC DNA]</scope>
    <source>
        <strain evidence="2 3">LMG 29911</strain>
    </source>
</reference>
<name>A0A2S8SU49_9BACT</name>
<protein>
    <submittedName>
        <fullName evidence="2">Uncharacterized protein</fullName>
    </submittedName>
</protein>
<organism evidence="2 3">
    <name type="scientific">Abditibacterium utsteinense</name>
    <dbReference type="NCBI Taxonomy" id="1960156"/>
    <lineage>
        <taxon>Bacteria</taxon>
        <taxon>Pseudomonadati</taxon>
        <taxon>Abditibacteriota</taxon>
        <taxon>Abditibacteriia</taxon>
        <taxon>Abditibacteriales</taxon>
        <taxon>Abditibacteriaceae</taxon>
        <taxon>Abditibacterium</taxon>
    </lineage>
</organism>
<keyword evidence="3" id="KW-1185">Reference proteome</keyword>
<proteinExistence type="predicted"/>
<dbReference type="RefSeq" id="WP_105483438.1">
    <property type="nucleotide sequence ID" value="NZ_NIGF01000006.1"/>
</dbReference>
<feature type="region of interest" description="Disordered" evidence="1">
    <location>
        <begin position="1"/>
        <end position="123"/>
    </location>
</feature>